<name>A0A2A7ATH1_9FIRM</name>
<dbReference type="FunFam" id="3.40.50.300:FF:000010">
    <property type="entry name" value="Chaperone clpB 1, putative"/>
    <property type="match status" value="1"/>
</dbReference>
<dbReference type="EMBL" id="NMTY01000004">
    <property type="protein sequence ID" value="PDX82341.1"/>
    <property type="molecule type" value="Genomic_DNA"/>
</dbReference>
<dbReference type="PRINTS" id="PR00300">
    <property type="entry name" value="CLPPROTEASEA"/>
</dbReference>
<evidence type="ECO:0000256" key="2">
    <source>
        <dbReference type="ARBA" id="ARBA00022741"/>
    </source>
</evidence>
<dbReference type="SMART" id="SM00382">
    <property type="entry name" value="AAA"/>
    <property type="match status" value="2"/>
</dbReference>
<dbReference type="PROSITE" id="PS51903">
    <property type="entry name" value="CLP_R"/>
    <property type="match status" value="1"/>
</dbReference>
<dbReference type="Pfam" id="PF10431">
    <property type="entry name" value="ClpB_D2-small"/>
    <property type="match status" value="1"/>
</dbReference>
<sequence length="772" mass="84106">MSIWEAFGMGRYKGFSREAGLLLDEAVELAGGFGCKKADTGHLLLAMLQIDHGAAGRFLAGKNITELAVRRQLAEERSGPAQHLDRHAMAPDLRRAMDYALIGAQNAHQSRAEPEHLLCAMLEDTDCAAGVLLASMGVQLTEAVRECRQLSGQFILPSQPRASAMPRGSRASDKYCRDLTRRAADGELDPVFCREKELDRMVEILCRRQKNNPCLVGEPGVGKTALAEGLAQRIAAHEVPRMLQGRRLLALDMASLVADTKYRGDFEERFKNLLEELVRDGSAILFVDEFHTIVGAGAAEGAIDAASILKPVLARGELQMIGATTNQEFRSHIQKDAALERRFGRVQIEEPSPEQAAAILEGLAPRYERYHNVRLPSETLREAVELSVRYLPGRCLPDKAIDLVDEACAAARIRAEREGITNPTLTREEIAHVVAQASGVPAERVGEKERDRLDKLETRLNAEIVGQQKAVAAVAGAIRRSRTGLGEPGRPIGALLFLGPTGVGKTALAKALARSWFGSEKALLKFDMSEYQEQHTTARLLGAPPGYLGHDEGGQLTEAVRRRPYSVVLFDEIEKAHPDIQNILLQILEDGQLTDAMGRKADFRNTIVLLTSNLGARFLAGQSAPLGFAAGSEVLFEKQSAQAIEEAKKWFRPELVGRLDELIVFRPLADESLCAIAEKLLGQLEERAAHNGYQLTHTPRVGPALAARARSPYGARELRRQVDRAVEQALADQIAAGAAHTGQHWTADCTGDGSVVLEESETISTGAVSGNF</sequence>
<dbReference type="InterPro" id="IPR004176">
    <property type="entry name" value="Clp_R_N"/>
</dbReference>
<proteinExistence type="predicted"/>
<organism evidence="8 9">
    <name type="scientific">Faecalibacterium prausnitzii</name>
    <dbReference type="NCBI Taxonomy" id="853"/>
    <lineage>
        <taxon>Bacteria</taxon>
        <taxon>Bacillati</taxon>
        <taxon>Bacillota</taxon>
        <taxon>Clostridia</taxon>
        <taxon>Eubacteriales</taxon>
        <taxon>Oscillospiraceae</taxon>
        <taxon>Faecalibacterium</taxon>
    </lineage>
</organism>
<keyword evidence="2" id="KW-0547">Nucleotide-binding</keyword>
<dbReference type="PANTHER" id="PTHR11638">
    <property type="entry name" value="ATP-DEPENDENT CLP PROTEASE"/>
    <property type="match status" value="1"/>
</dbReference>
<dbReference type="CDD" id="cd19499">
    <property type="entry name" value="RecA-like_ClpB_Hsp104-like"/>
    <property type="match status" value="1"/>
</dbReference>
<evidence type="ECO:0000256" key="1">
    <source>
        <dbReference type="ARBA" id="ARBA00022737"/>
    </source>
</evidence>
<dbReference type="GO" id="GO:0034605">
    <property type="term" value="P:cellular response to heat"/>
    <property type="evidence" value="ECO:0007669"/>
    <property type="project" value="TreeGrafter"/>
</dbReference>
<dbReference type="InterPro" id="IPR019489">
    <property type="entry name" value="Clp_ATPase_C"/>
</dbReference>
<protein>
    <submittedName>
        <fullName evidence="8">Clp protease</fullName>
    </submittedName>
</protein>
<dbReference type="InterPro" id="IPR003593">
    <property type="entry name" value="AAA+_ATPase"/>
</dbReference>
<dbReference type="PROSITE" id="PS50045">
    <property type="entry name" value="SIGMA54_INTERACT_4"/>
    <property type="match status" value="1"/>
</dbReference>
<dbReference type="InterPro" id="IPR041546">
    <property type="entry name" value="ClpA/ClpB_AAA_lid"/>
</dbReference>
<dbReference type="SUPFAM" id="SSF81923">
    <property type="entry name" value="Double Clp-N motif"/>
    <property type="match status" value="1"/>
</dbReference>
<dbReference type="SUPFAM" id="SSF52540">
    <property type="entry name" value="P-loop containing nucleoside triphosphate hydrolases"/>
    <property type="match status" value="2"/>
</dbReference>
<dbReference type="InterPro" id="IPR050130">
    <property type="entry name" value="ClpA_ClpB"/>
</dbReference>
<evidence type="ECO:0000259" key="6">
    <source>
        <dbReference type="PROSITE" id="PS50045"/>
    </source>
</evidence>
<reference evidence="8 9" key="1">
    <citation type="journal article" date="2017" name="Front. Microbiol.">
        <title>New Insights into the Diversity of the Genus Faecalibacterium.</title>
        <authorList>
            <person name="Benevides L."/>
            <person name="Burman S."/>
            <person name="Martin R."/>
            <person name="Robert V."/>
            <person name="Thomas M."/>
            <person name="Miquel S."/>
            <person name="Chain F."/>
            <person name="Sokol H."/>
            <person name="Bermudez-Humaran L.G."/>
            <person name="Morrison M."/>
            <person name="Langella P."/>
            <person name="Azevedo V.A."/>
            <person name="Chatel J.M."/>
            <person name="Soares S."/>
        </authorList>
    </citation>
    <scope>NUCLEOTIDE SEQUENCE [LARGE SCALE GENOMIC DNA]</scope>
    <source>
        <strain evidence="8 9">CNCM I 4575</strain>
    </source>
</reference>
<keyword evidence="4" id="KW-0143">Chaperone</keyword>
<dbReference type="InterPro" id="IPR003959">
    <property type="entry name" value="ATPase_AAA_core"/>
</dbReference>
<dbReference type="FunFam" id="3.40.50.300:FF:000025">
    <property type="entry name" value="ATP-dependent Clp protease subunit"/>
    <property type="match status" value="1"/>
</dbReference>
<dbReference type="Pfam" id="PF02861">
    <property type="entry name" value="Clp_N"/>
    <property type="match status" value="1"/>
</dbReference>
<dbReference type="GO" id="GO:0016887">
    <property type="term" value="F:ATP hydrolysis activity"/>
    <property type="evidence" value="ECO:0007669"/>
    <property type="project" value="InterPro"/>
</dbReference>
<dbReference type="InterPro" id="IPR001270">
    <property type="entry name" value="ClpA/B"/>
</dbReference>
<dbReference type="Gene3D" id="3.40.50.300">
    <property type="entry name" value="P-loop containing nucleotide triphosphate hydrolases"/>
    <property type="match status" value="2"/>
</dbReference>
<gene>
    <name evidence="8" type="ORF">CGS58_02385</name>
</gene>
<dbReference type="RefSeq" id="WP_097838801.1">
    <property type="nucleotide sequence ID" value="NZ_NMTY01000004.1"/>
</dbReference>
<dbReference type="Pfam" id="PF17871">
    <property type="entry name" value="AAA_lid_9"/>
    <property type="match status" value="1"/>
</dbReference>
<dbReference type="InterPro" id="IPR002078">
    <property type="entry name" value="Sigma_54_int"/>
</dbReference>
<dbReference type="GO" id="GO:0005524">
    <property type="term" value="F:ATP binding"/>
    <property type="evidence" value="ECO:0007669"/>
    <property type="project" value="UniProtKB-KW"/>
</dbReference>
<evidence type="ECO:0000256" key="4">
    <source>
        <dbReference type="ARBA" id="ARBA00023186"/>
    </source>
</evidence>
<dbReference type="CDD" id="cd00009">
    <property type="entry name" value="AAA"/>
    <property type="match status" value="1"/>
</dbReference>
<feature type="domain" description="Sigma-54 factor interaction" evidence="6">
    <location>
        <begin position="464"/>
        <end position="727"/>
    </location>
</feature>
<dbReference type="Gene3D" id="1.10.1780.10">
    <property type="entry name" value="Clp, N-terminal domain"/>
    <property type="match status" value="1"/>
</dbReference>
<evidence type="ECO:0000313" key="9">
    <source>
        <dbReference type="Proteomes" id="UP000220005"/>
    </source>
</evidence>
<dbReference type="Proteomes" id="UP000220005">
    <property type="component" value="Unassembled WGS sequence"/>
</dbReference>
<dbReference type="AlphaFoldDB" id="A0A2A7ATH1"/>
<keyword evidence="1 5" id="KW-0677">Repeat</keyword>
<dbReference type="InterPro" id="IPR036628">
    <property type="entry name" value="Clp_N_dom_sf"/>
</dbReference>
<dbReference type="Gene3D" id="1.10.8.60">
    <property type="match status" value="2"/>
</dbReference>
<dbReference type="PANTHER" id="PTHR11638:SF175">
    <property type="entry name" value="ATP-DEPENDENT CLP PROTEASE, ATP-BINDING SUBUNIT CLPC"/>
    <property type="match status" value="1"/>
</dbReference>
<dbReference type="GO" id="GO:0008233">
    <property type="term" value="F:peptidase activity"/>
    <property type="evidence" value="ECO:0007669"/>
    <property type="project" value="UniProtKB-KW"/>
</dbReference>
<keyword evidence="8" id="KW-0645">Protease</keyword>
<evidence type="ECO:0000313" key="8">
    <source>
        <dbReference type="EMBL" id="PDX82341.1"/>
    </source>
</evidence>
<evidence type="ECO:0000256" key="3">
    <source>
        <dbReference type="ARBA" id="ARBA00022840"/>
    </source>
</evidence>
<accession>A0A2A7ATH1</accession>
<dbReference type="SMART" id="SM01086">
    <property type="entry name" value="ClpB_D2-small"/>
    <property type="match status" value="1"/>
</dbReference>
<dbReference type="Pfam" id="PF00004">
    <property type="entry name" value="AAA"/>
    <property type="match status" value="1"/>
</dbReference>
<evidence type="ECO:0000256" key="5">
    <source>
        <dbReference type="PROSITE-ProRule" id="PRU01251"/>
    </source>
</evidence>
<feature type="domain" description="Clp R" evidence="7">
    <location>
        <begin position="1"/>
        <end position="79"/>
    </location>
</feature>
<keyword evidence="3" id="KW-0067">ATP-binding</keyword>
<dbReference type="Pfam" id="PF07724">
    <property type="entry name" value="AAA_2"/>
    <property type="match status" value="1"/>
</dbReference>
<dbReference type="GO" id="GO:0006508">
    <property type="term" value="P:proteolysis"/>
    <property type="evidence" value="ECO:0007669"/>
    <property type="project" value="UniProtKB-KW"/>
</dbReference>
<dbReference type="InterPro" id="IPR027417">
    <property type="entry name" value="P-loop_NTPase"/>
</dbReference>
<dbReference type="GO" id="GO:0006355">
    <property type="term" value="P:regulation of DNA-templated transcription"/>
    <property type="evidence" value="ECO:0007669"/>
    <property type="project" value="InterPro"/>
</dbReference>
<evidence type="ECO:0000259" key="7">
    <source>
        <dbReference type="PROSITE" id="PS51903"/>
    </source>
</evidence>
<keyword evidence="8" id="KW-0378">Hydrolase</keyword>
<comment type="caution">
    <text evidence="8">The sequence shown here is derived from an EMBL/GenBank/DDBJ whole genome shotgun (WGS) entry which is preliminary data.</text>
</comment>
<dbReference type="PROSITE" id="PS00870">
    <property type="entry name" value="CLPAB_1"/>
    <property type="match status" value="1"/>
</dbReference>
<dbReference type="GO" id="GO:0005737">
    <property type="term" value="C:cytoplasm"/>
    <property type="evidence" value="ECO:0007669"/>
    <property type="project" value="TreeGrafter"/>
</dbReference>
<dbReference type="InterPro" id="IPR018368">
    <property type="entry name" value="ClpA/B_CS1"/>
</dbReference>